<dbReference type="GO" id="GO:0003824">
    <property type="term" value="F:catalytic activity"/>
    <property type="evidence" value="ECO:0007669"/>
    <property type="project" value="InterPro"/>
</dbReference>
<dbReference type="PANTHER" id="PTHR19446">
    <property type="entry name" value="REVERSE TRANSCRIPTASES"/>
    <property type="match status" value="1"/>
</dbReference>
<gene>
    <name evidence="2" type="ORF">MGAL_10B013906</name>
</gene>
<sequence length="488" mass="55538">MSVPKPTCLINAYMPTNAAQSLDEYKECLDIIFNIKSKYDQSHNIILCGDLNGTLISTRNNKHDISLKQFTSDNGLKPTRDIQSKPTYFHTDGKATSQIDYILSNNDILLSTSIYCQDPVNTSTHVPVKACTNVYLEIKKNSKSKANSVAYKLIWEEMDKDIYINEIDKHLQYLPSDETTVDDKIKCVMGILHKATKLAVPSRIIKLNGPKRKASPDVKRLIGISKNKHRLWNDAGRPRDDHPLFKDKKEAKRNLRKQQRKETALEKEQFIQKLEENPNDQIFHQLIRRNRSETSKSDTEFSKDGRGRSYIQKRTNKRCKIIKEIAKASTDTEVTITKEDIRKAINQLNAKKAADEYDLASEHLKHSGESLHEILQETFNQILLEEKVPSTFKTGTVSPILKKGKAFYEVENYRGITVTSVIGKVFEYIILDKANLMKSGQSPLQFGFTQGLSPNMAALILSEACSEITGKQTIFVTTLDTVKRHLML</sequence>
<evidence type="ECO:0000313" key="3">
    <source>
        <dbReference type="Proteomes" id="UP000596742"/>
    </source>
</evidence>
<dbReference type="InterPro" id="IPR005135">
    <property type="entry name" value="Endo/exonuclease/phosphatase"/>
</dbReference>
<evidence type="ECO:0000313" key="2">
    <source>
        <dbReference type="EMBL" id="VDI31561.1"/>
    </source>
</evidence>
<dbReference type="Gene3D" id="3.60.10.10">
    <property type="entry name" value="Endonuclease/exonuclease/phosphatase"/>
    <property type="match status" value="1"/>
</dbReference>
<keyword evidence="3" id="KW-1185">Reference proteome</keyword>
<organism evidence="2 3">
    <name type="scientific">Mytilus galloprovincialis</name>
    <name type="common">Mediterranean mussel</name>
    <dbReference type="NCBI Taxonomy" id="29158"/>
    <lineage>
        <taxon>Eukaryota</taxon>
        <taxon>Metazoa</taxon>
        <taxon>Spiralia</taxon>
        <taxon>Lophotrochozoa</taxon>
        <taxon>Mollusca</taxon>
        <taxon>Bivalvia</taxon>
        <taxon>Autobranchia</taxon>
        <taxon>Pteriomorphia</taxon>
        <taxon>Mytilida</taxon>
        <taxon>Mytiloidea</taxon>
        <taxon>Mytilidae</taxon>
        <taxon>Mytilinae</taxon>
        <taxon>Mytilus</taxon>
    </lineage>
</organism>
<accession>A0A8B6EA97</accession>
<dbReference type="Pfam" id="PF14529">
    <property type="entry name" value="Exo_endo_phos_2"/>
    <property type="match status" value="1"/>
</dbReference>
<dbReference type="EMBL" id="UYJE01004805">
    <property type="protein sequence ID" value="VDI31561.1"/>
    <property type="molecule type" value="Genomic_DNA"/>
</dbReference>
<dbReference type="OrthoDB" id="6174855at2759"/>
<feature type="domain" description="Endonuclease/exonuclease/phosphatase" evidence="1">
    <location>
        <begin position="8"/>
        <end position="125"/>
    </location>
</feature>
<dbReference type="AlphaFoldDB" id="A0A8B6EA97"/>
<evidence type="ECO:0000259" key="1">
    <source>
        <dbReference type="Pfam" id="PF14529"/>
    </source>
</evidence>
<protein>
    <recommendedName>
        <fullName evidence="1">Endonuclease/exonuclease/phosphatase domain-containing protein</fullName>
    </recommendedName>
</protein>
<comment type="caution">
    <text evidence="2">The sequence shown here is derived from an EMBL/GenBank/DDBJ whole genome shotgun (WGS) entry which is preliminary data.</text>
</comment>
<reference evidence="2" key="1">
    <citation type="submission" date="2018-11" db="EMBL/GenBank/DDBJ databases">
        <authorList>
            <person name="Alioto T."/>
            <person name="Alioto T."/>
        </authorList>
    </citation>
    <scope>NUCLEOTIDE SEQUENCE</scope>
</reference>
<proteinExistence type="predicted"/>
<dbReference type="Proteomes" id="UP000596742">
    <property type="component" value="Unassembled WGS sequence"/>
</dbReference>
<dbReference type="InterPro" id="IPR036691">
    <property type="entry name" value="Endo/exonu/phosph_ase_sf"/>
</dbReference>
<name>A0A8B6EA97_MYTGA</name>
<dbReference type="SUPFAM" id="SSF56219">
    <property type="entry name" value="DNase I-like"/>
    <property type="match status" value="1"/>
</dbReference>